<dbReference type="EMBL" id="OA882703">
    <property type="protein sequence ID" value="CAD7276618.1"/>
    <property type="molecule type" value="Genomic_DNA"/>
</dbReference>
<dbReference type="Gene3D" id="1.20.1250.20">
    <property type="entry name" value="MFS general substrate transporter like domains"/>
    <property type="match status" value="2"/>
</dbReference>
<feature type="transmembrane region" description="Helical" evidence="6">
    <location>
        <begin position="128"/>
        <end position="149"/>
    </location>
</feature>
<evidence type="ECO:0000256" key="2">
    <source>
        <dbReference type="ARBA" id="ARBA00022692"/>
    </source>
</evidence>
<dbReference type="PANTHER" id="PTHR23510">
    <property type="entry name" value="INNER MEMBRANE TRANSPORT PROTEIN YAJR"/>
    <property type="match status" value="1"/>
</dbReference>
<feature type="non-terminal residue" evidence="8">
    <location>
        <position position="1"/>
    </location>
</feature>
<feature type="transmembrane region" description="Helical" evidence="6">
    <location>
        <begin position="311"/>
        <end position="329"/>
    </location>
</feature>
<evidence type="ECO:0000256" key="5">
    <source>
        <dbReference type="SAM" id="MobiDB-lite"/>
    </source>
</evidence>
<evidence type="ECO:0000256" key="3">
    <source>
        <dbReference type="ARBA" id="ARBA00022989"/>
    </source>
</evidence>
<feature type="transmembrane region" description="Helical" evidence="6">
    <location>
        <begin position="53"/>
        <end position="73"/>
    </location>
</feature>
<dbReference type="AlphaFoldDB" id="A0A7R9GDA8"/>
<feature type="compositionally biased region" description="Basic and acidic residues" evidence="5">
    <location>
        <begin position="179"/>
        <end position="196"/>
    </location>
</feature>
<dbReference type="GO" id="GO:0022857">
    <property type="term" value="F:transmembrane transporter activity"/>
    <property type="evidence" value="ECO:0007669"/>
    <property type="project" value="InterPro"/>
</dbReference>
<evidence type="ECO:0000256" key="4">
    <source>
        <dbReference type="ARBA" id="ARBA00023136"/>
    </source>
</evidence>
<dbReference type="Proteomes" id="UP000678499">
    <property type="component" value="Unassembled WGS sequence"/>
</dbReference>
<dbReference type="PANTHER" id="PTHR23510:SF16">
    <property type="entry name" value="MAJOR FACILITATOR SUPERFAMILY (MFS) PROFILE DOMAIN-CONTAINING PROTEIN"/>
    <property type="match status" value="1"/>
</dbReference>
<evidence type="ECO:0000256" key="6">
    <source>
        <dbReference type="SAM" id="Phobius"/>
    </source>
</evidence>
<dbReference type="PROSITE" id="PS50850">
    <property type="entry name" value="MFS"/>
    <property type="match status" value="1"/>
</dbReference>
<dbReference type="InterPro" id="IPR020846">
    <property type="entry name" value="MFS_dom"/>
</dbReference>
<dbReference type="EMBL" id="CAJPEX010000666">
    <property type="protein sequence ID" value="CAG0916770.1"/>
    <property type="molecule type" value="Genomic_DNA"/>
</dbReference>
<feature type="transmembrane region" description="Helical" evidence="6">
    <location>
        <begin position="271"/>
        <end position="291"/>
    </location>
</feature>
<feature type="transmembrane region" description="Helical" evidence="6">
    <location>
        <begin position="341"/>
        <end position="370"/>
    </location>
</feature>
<feature type="transmembrane region" description="Helical" evidence="6">
    <location>
        <begin position="418"/>
        <end position="440"/>
    </location>
</feature>
<name>A0A7R9GDA8_9CRUS</name>
<evidence type="ECO:0000256" key="1">
    <source>
        <dbReference type="ARBA" id="ARBA00004141"/>
    </source>
</evidence>
<evidence type="ECO:0000313" key="9">
    <source>
        <dbReference type="Proteomes" id="UP000678499"/>
    </source>
</evidence>
<feature type="region of interest" description="Disordered" evidence="5">
    <location>
        <begin position="179"/>
        <end position="206"/>
    </location>
</feature>
<dbReference type="OrthoDB" id="6432183at2759"/>
<reference evidence="8" key="1">
    <citation type="submission" date="2020-11" db="EMBL/GenBank/DDBJ databases">
        <authorList>
            <person name="Tran Van P."/>
        </authorList>
    </citation>
    <scope>NUCLEOTIDE SEQUENCE</scope>
</reference>
<feature type="transmembrane region" description="Helical" evidence="6">
    <location>
        <begin position="234"/>
        <end position="251"/>
    </location>
</feature>
<feature type="transmembrane region" description="Helical" evidence="6">
    <location>
        <begin position="28"/>
        <end position="47"/>
    </location>
</feature>
<evidence type="ECO:0000313" key="8">
    <source>
        <dbReference type="EMBL" id="CAD7276618.1"/>
    </source>
</evidence>
<dbReference type="InterPro" id="IPR036259">
    <property type="entry name" value="MFS_trans_sf"/>
</dbReference>
<feature type="transmembrane region" description="Helical" evidence="6">
    <location>
        <begin position="85"/>
        <end position="108"/>
    </location>
</feature>
<sequence>MTVFNISGMIAALSVGYWCDRSEDVRKILLLVNLPQLVGQALYFAGINAEMLIVARFIAGFGLGMNSAIYSEIIRGTTREERMKVLSSAFLLRQVGIMMSPGFNIFIRRIPEFQFSLFGHLFQFNEESAPGLILFVCFFLFEIFVYFFFFNMRPLMREIYGTSQPDLASLDAKKQKFGDIDPEKKPLMDPTAKDAVNDSTGSSTDGKPRKISFVKVIYTDARPFVPEFLLNTKLLPLFLVQMICIMCQALIEAVVPPFMQEYFDLGPAEISWIFMGFGIGMLMAFISFFFVVDFYKKKQDEGYHNAPELNILLFGVLSTIIAFIGYLFVGVYVEYGNYDYFWAFIGVSGIMLVADPASVCSVTTLISLIVEEDVQEISWIFMGFGIGMLMAFISFFFVVDFYKKKQDEGYHNAPELNILLFGVLSTIIAFIGYLFVGVYVEYGNYDYFWAFIGVSGIMLVADPASVCSVTTLISLIVEEDVQGMAMGIRRCFSLIGLLIGPTLGAALIFRPWLLYGGTILVSTVGFLLLIASYNEIQETAFRHRALLSKNNKVRHKTRLSPFIQLLELVVLQWRPSDVRLVRKLSLRQLVFAIIAELEQVFATEARLRFLARLGILAGEPRVRIRNLIVAMIPLVQLH</sequence>
<accession>A0A7R9GDA8</accession>
<comment type="subcellular location">
    <subcellularLocation>
        <location evidence="1">Membrane</location>
        <topology evidence="1">Multi-pass membrane protein</topology>
    </subcellularLocation>
</comment>
<protein>
    <recommendedName>
        <fullName evidence="7">Major facilitator superfamily (MFS) profile domain-containing protein</fullName>
    </recommendedName>
</protein>
<dbReference type="SUPFAM" id="SSF103473">
    <property type="entry name" value="MFS general substrate transporter"/>
    <property type="match status" value="2"/>
</dbReference>
<evidence type="ECO:0000259" key="7">
    <source>
        <dbReference type="PROSITE" id="PS50850"/>
    </source>
</evidence>
<keyword evidence="2 6" id="KW-0812">Transmembrane</keyword>
<feature type="transmembrane region" description="Helical" evidence="6">
    <location>
        <begin position="512"/>
        <end position="533"/>
    </location>
</feature>
<dbReference type="InterPro" id="IPR011701">
    <property type="entry name" value="MFS"/>
</dbReference>
<gene>
    <name evidence="8" type="ORF">NMOB1V02_LOCUS4373</name>
</gene>
<feature type="transmembrane region" description="Helical" evidence="6">
    <location>
        <begin position="377"/>
        <end position="398"/>
    </location>
</feature>
<keyword evidence="3 6" id="KW-1133">Transmembrane helix</keyword>
<keyword evidence="4 6" id="KW-0472">Membrane</keyword>
<proteinExistence type="predicted"/>
<feature type="domain" description="Major facilitator superfamily (MFS) profile" evidence="7">
    <location>
        <begin position="1"/>
        <end position="534"/>
    </location>
</feature>
<dbReference type="GO" id="GO:0016020">
    <property type="term" value="C:membrane"/>
    <property type="evidence" value="ECO:0007669"/>
    <property type="project" value="UniProtKB-SubCell"/>
</dbReference>
<dbReference type="Pfam" id="PF07690">
    <property type="entry name" value="MFS_1"/>
    <property type="match status" value="1"/>
</dbReference>
<organism evidence="8">
    <name type="scientific">Notodromas monacha</name>
    <dbReference type="NCBI Taxonomy" id="399045"/>
    <lineage>
        <taxon>Eukaryota</taxon>
        <taxon>Metazoa</taxon>
        <taxon>Ecdysozoa</taxon>
        <taxon>Arthropoda</taxon>
        <taxon>Crustacea</taxon>
        <taxon>Oligostraca</taxon>
        <taxon>Ostracoda</taxon>
        <taxon>Podocopa</taxon>
        <taxon>Podocopida</taxon>
        <taxon>Cypridocopina</taxon>
        <taxon>Cypridoidea</taxon>
        <taxon>Cyprididae</taxon>
        <taxon>Notodromas</taxon>
    </lineage>
</organism>
<dbReference type="InterPro" id="IPR051068">
    <property type="entry name" value="MFS_Domain-Containing_Protein"/>
</dbReference>
<keyword evidence="9" id="KW-1185">Reference proteome</keyword>